<accession>A0A8H6DUE4</accession>
<reference evidence="1" key="1">
    <citation type="submission" date="2019-11" db="EMBL/GenBank/DDBJ databases">
        <title>Bipolaris sorokiniana Genome sequencing.</title>
        <authorList>
            <person name="Wang H."/>
        </authorList>
    </citation>
    <scope>NUCLEOTIDE SEQUENCE</scope>
</reference>
<evidence type="ECO:0000313" key="2">
    <source>
        <dbReference type="Proteomes" id="UP000624244"/>
    </source>
</evidence>
<name>A0A8H6DUE4_COCSA</name>
<dbReference type="EMBL" id="WNKQ01000011">
    <property type="protein sequence ID" value="KAF5848253.1"/>
    <property type="molecule type" value="Genomic_DNA"/>
</dbReference>
<dbReference type="Proteomes" id="UP000624244">
    <property type="component" value="Unassembled WGS sequence"/>
</dbReference>
<protein>
    <submittedName>
        <fullName evidence="1">Uncharacterized protein</fullName>
    </submittedName>
</protein>
<evidence type="ECO:0000313" key="1">
    <source>
        <dbReference type="EMBL" id="KAF5848253.1"/>
    </source>
</evidence>
<organism evidence="1 2">
    <name type="scientific">Cochliobolus sativus</name>
    <name type="common">Common root rot and spot blotch fungus</name>
    <name type="synonym">Bipolaris sorokiniana</name>
    <dbReference type="NCBI Taxonomy" id="45130"/>
    <lineage>
        <taxon>Eukaryota</taxon>
        <taxon>Fungi</taxon>
        <taxon>Dikarya</taxon>
        <taxon>Ascomycota</taxon>
        <taxon>Pezizomycotina</taxon>
        <taxon>Dothideomycetes</taxon>
        <taxon>Pleosporomycetidae</taxon>
        <taxon>Pleosporales</taxon>
        <taxon>Pleosporineae</taxon>
        <taxon>Pleosporaceae</taxon>
        <taxon>Bipolaris</taxon>
    </lineage>
</organism>
<comment type="caution">
    <text evidence="1">The sequence shown here is derived from an EMBL/GenBank/DDBJ whole genome shotgun (WGS) entry which is preliminary data.</text>
</comment>
<dbReference type="AlphaFoldDB" id="A0A8H6DUE4"/>
<proteinExistence type="predicted"/>
<sequence>MTWTIYAQPLASICSSMFLVNGNAHPASQASRGAINKAYSAVFCGAPDDIDPLFFQPISQFCLSDASKSKTIHLPFPLCWELDLVRGFSLRRVEHG</sequence>
<gene>
    <name evidence="1" type="ORF">GGP41_005644</name>
</gene>